<dbReference type="Pfam" id="PF01066">
    <property type="entry name" value="CDP-OH_P_transf"/>
    <property type="match status" value="1"/>
</dbReference>
<dbReference type="Proteomes" id="UP000606115">
    <property type="component" value="Unassembled WGS sequence"/>
</dbReference>
<evidence type="ECO:0000256" key="12">
    <source>
        <dbReference type="SAM" id="Phobius"/>
    </source>
</evidence>
<dbReference type="InterPro" id="IPR000462">
    <property type="entry name" value="CDP-OH_P_trans"/>
</dbReference>
<proteinExistence type="inferred from homology"/>
<dbReference type="Gene3D" id="1.20.120.1760">
    <property type="match status" value="1"/>
</dbReference>
<feature type="transmembrane region" description="Helical" evidence="12">
    <location>
        <begin position="152"/>
        <end position="172"/>
    </location>
</feature>
<feature type="transmembrane region" description="Helical" evidence="12">
    <location>
        <begin position="40"/>
        <end position="59"/>
    </location>
</feature>
<dbReference type="PIRSF" id="PIRSF000847">
    <property type="entry name" value="Phos_ph_gly_syn"/>
    <property type="match status" value="1"/>
</dbReference>
<keyword evidence="14" id="KW-1185">Reference proteome</keyword>
<evidence type="ECO:0000256" key="3">
    <source>
        <dbReference type="ARBA" id="ARBA00022516"/>
    </source>
</evidence>
<dbReference type="EMBL" id="BMKX01000009">
    <property type="protein sequence ID" value="GGJ70020.1"/>
    <property type="molecule type" value="Genomic_DNA"/>
</dbReference>
<evidence type="ECO:0000256" key="11">
    <source>
        <dbReference type="RuleBase" id="RU003750"/>
    </source>
</evidence>
<accession>A0ABQ2DWB0</accession>
<evidence type="ECO:0000256" key="7">
    <source>
        <dbReference type="ARBA" id="ARBA00023098"/>
    </source>
</evidence>
<dbReference type="InterPro" id="IPR050324">
    <property type="entry name" value="CDP-alcohol_PTase-I"/>
</dbReference>
<gene>
    <name evidence="13" type="ORF">GCM10007173_31060</name>
</gene>
<feature type="transmembrane region" description="Helical" evidence="12">
    <location>
        <begin position="12"/>
        <end position="34"/>
    </location>
</feature>
<dbReference type="PANTHER" id="PTHR14269:SF11">
    <property type="entry name" value="CDP-DIACYLGLYCEROL--GLYCEROL-3-PHOSPHATE 3-PHOSPHATIDYLTRANSFERASE"/>
    <property type="match status" value="1"/>
</dbReference>
<dbReference type="InterPro" id="IPR043130">
    <property type="entry name" value="CDP-OH_PTrfase_TM_dom"/>
</dbReference>
<keyword evidence="7" id="KW-0443">Lipid metabolism</keyword>
<dbReference type="PANTHER" id="PTHR14269">
    <property type="entry name" value="CDP-DIACYLGLYCEROL--GLYCEROL-3-PHOSPHATE 3-PHOSPHATIDYLTRANSFERASE-RELATED"/>
    <property type="match status" value="1"/>
</dbReference>
<keyword evidence="8 12" id="KW-0472">Membrane</keyword>
<evidence type="ECO:0000256" key="1">
    <source>
        <dbReference type="ARBA" id="ARBA00004141"/>
    </source>
</evidence>
<evidence type="ECO:0000256" key="2">
    <source>
        <dbReference type="ARBA" id="ARBA00010441"/>
    </source>
</evidence>
<protein>
    <submittedName>
        <fullName evidence="13">Phosphatidylglycerophosphate synthase</fullName>
    </submittedName>
</protein>
<dbReference type="InterPro" id="IPR004570">
    <property type="entry name" value="Phosphatidylglycerol_P_synth"/>
</dbReference>
<reference evidence="14" key="1">
    <citation type="journal article" date="2019" name="Int. J. Syst. Evol. Microbiol.">
        <title>The Global Catalogue of Microorganisms (GCM) 10K type strain sequencing project: providing services to taxonomists for standard genome sequencing and annotation.</title>
        <authorList>
            <consortium name="The Broad Institute Genomics Platform"/>
            <consortium name="The Broad Institute Genome Sequencing Center for Infectious Disease"/>
            <person name="Wu L."/>
            <person name="Ma J."/>
        </authorList>
    </citation>
    <scope>NUCLEOTIDE SEQUENCE [LARGE SCALE GENOMIC DNA]</scope>
    <source>
        <strain evidence="14">CGMCC 1.3685</strain>
    </source>
</reference>
<organism evidence="13 14">
    <name type="scientific">Glutamicibacter ardleyensis</name>
    <dbReference type="NCBI Taxonomy" id="225894"/>
    <lineage>
        <taxon>Bacteria</taxon>
        <taxon>Bacillati</taxon>
        <taxon>Actinomycetota</taxon>
        <taxon>Actinomycetes</taxon>
        <taxon>Micrococcales</taxon>
        <taxon>Micrococcaceae</taxon>
        <taxon>Glutamicibacter</taxon>
    </lineage>
</organism>
<evidence type="ECO:0000256" key="4">
    <source>
        <dbReference type="ARBA" id="ARBA00022679"/>
    </source>
</evidence>
<evidence type="ECO:0000313" key="13">
    <source>
        <dbReference type="EMBL" id="GGJ70020.1"/>
    </source>
</evidence>
<evidence type="ECO:0000256" key="10">
    <source>
        <dbReference type="ARBA" id="ARBA00023264"/>
    </source>
</evidence>
<evidence type="ECO:0000256" key="5">
    <source>
        <dbReference type="ARBA" id="ARBA00022692"/>
    </source>
</evidence>
<comment type="caution">
    <text evidence="13">The sequence shown here is derived from an EMBL/GenBank/DDBJ whole genome shotgun (WGS) entry which is preliminary data.</text>
</comment>
<feature type="transmembrane region" description="Helical" evidence="12">
    <location>
        <begin position="71"/>
        <end position="92"/>
    </location>
</feature>
<keyword evidence="4 11" id="KW-0808">Transferase</keyword>
<dbReference type="GeneID" id="303305441"/>
<name>A0ABQ2DWB0_9MICC</name>
<dbReference type="InterPro" id="IPR048254">
    <property type="entry name" value="CDP_ALCOHOL_P_TRANSF_CS"/>
</dbReference>
<evidence type="ECO:0000256" key="8">
    <source>
        <dbReference type="ARBA" id="ARBA00023136"/>
    </source>
</evidence>
<keyword evidence="10" id="KW-1208">Phospholipid metabolism</keyword>
<keyword evidence="3" id="KW-0444">Lipid biosynthesis</keyword>
<keyword evidence="5 12" id="KW-0812">Transmembrane</keyword>
<dbReference type="RefSeq" id="WP_188686929.1">
    <property type="nucleotide sequence ID" value="NZ_BMKX01000009.1"/>
</dbReference>
<comment type="subcellular location">
    <subcellularLocation>
        <location evidence="1">Membrane</location>
        <topology evidence="1">Multi-pass membrane protein</topology>
    </subcellularLocation>
</comment>
<evidence type="ECO:0000313" key="14">
    <source>
        <dbReference type="Proteomes" id="UP000606115"/>
    </source>
</evidence>
<sequence>MTSPAADKHDWATIPNAITVLRFLLVVPICYYLLTDSAPVATAFLLLAFGLSDWIDGFIARKFNQVSHVGVLLDPIADRLGIVAIAVCLVFGGLVPLWIGLAIFVTDLFLLCTYFALRLSAPPESSKLGKIRTAIMMLGLAAVAFGRIEELFWLFTPGLYILGIGAILHLFVGARYLRLMAHTAKILRQPAG</sequence>
<keyword evidence="9" id="KW-0594">Phospholipid biosynthesis</keyword>
<keyword evidence="6 12" id="KW-1133">Transmembrane helix</keyword>
<evidence type="ECO:0000256" key="6">
    <source>
        <dbReference type="ARBA" id="ARBA00022989"/>
    </source>
</evidence>
<dbReference type="PROSITE" id="PS00379">
    <property type="entry name" value="CDP_ALCOHOL_P_TRANSF"/>
    <property type="match status" value="1"/>
</dbReference>
<comment type="similarity">
    <text evidence="2 11">Belongs to the CDP-alcohol phosphatidyltransferase class-I family.</text>
</comment>
<evidence type="ECO:0000256" key="9">
    <source>
        <dbReference type="ARBA" id="ARBA00023209"/>
    </source>
</evidence>